<organism evidence="5 6">
    <name type="scientific">Lactuca virosa</name>
    <dbReference type="NCBI Taxonomy" id="75947"/>
    <lineage>
        <taxon>Eukaryota</taxon>
        <taxon>Viridiplantae</taxon>
        <taxon>Streptophyta</taxon>
        <taxon>Embryophyta</taxon>
        <taxon>Tracheophyta</taxon>
        <taxon>Spermatophyta</taxon>
        <taxon>Magnoliopsida</taxon>
        <taxon>eudicotyledons</taxon>
        <taxon>Gunneridae</taxon>
        <taxon>Pentapetalae</taxon>
        <taxon>asterids</taxon>
        <taxon>campanulids</taxon>
        <taxon>Asterales</taxon>
        <taxon>Asteraceae</taxon>
        <taxon>Cichorioideae</taxon>
        <taxon>Cichorieae</taxon>
        <taxon>Lactucinae</taxon>
        <taxon>Lactuca</taxon>
    </lineage>
</organism>
<dbReference type="EMBL" id="CAKMRJ010000113">
    <property type="protein sequence ID" value="CAH1418128.1"/>
    <property type="molecule type" value="Genomic_DNA"/>
</dbReference>
<dbReference type="Gene3D" id="3.40.395.10">
    <property type="entry name" value="Adenoviral Proteinase, Chain A"/>
    <property type="match status" value="1"/>
</dbReference>
<comment type="caution">
    <text evidence="5">The sequence shown here is derived from an EMBL/GenBank/DDBJ whole genome shotgun (WGS) entry which is preliminary data.</text>
</comment>
<comment type="similarity">
    <text evidence="1">Belongs to the peptidase C48 family.</text>
</comment>
<dbReference type="InterPro" id="IPR003653">
    <property type="entry name" value="Peptidase_C48_C"/>
</dbReference>
<dbReference type="Pfam" id="PF02902">
    <property type="entry name" value="Peptidase_C48"/>
    <property type="match status" value="1"/>
</dbReference>
<accession>A0AAU9M0D9</accession>
<evidence type="ECO:0000259" key="4">
    <source>
        <dbReference type="Pfam" id="PF02902"/>
    </source>
</evidence>
<sequence length="105" mass="12307">MSFLSKYKIGGEFQSFGDSIISELDVIEYWNDFPDGHRENATMEFVETIDAPQKEYIEYRGDCGVFVCMFMEMIISGVPVKIDKPRRDAGFLYRNRMKNIIWDTI</sequence>
<dbReference type="AlphaFoldDB" id="A0AAU9M0D9"/>
<evidence type="ECO:0000256" key="1">
    <source>
        <dbReference type="ARBA" id="ARBA00005234"/>
    </source>
</evidence>
<evidence type="ECO:0000256" key="2">
    <source>
        <dbReference type="ARBA" id="ARBA00022670"/>
    </source>
</evidence>
<dbReference type="GO" id="GO:0008234">
    <property type="term" value="F:cysteine-type peptidase activity"/>
    <property type="evidence" value="ECO:0007669"/>
    <property type="project" value="InterPro"/>
</dbReference>
<keyword evidence="3" id="KW-0378">Hydrolase</keyword>
<evidence type="ECO:0000313" key="6">
    <source>
        <dbReference type="Proteomes" id="UP001157418"/>
    </source>
</evidence>
<proteinExistence type="inferred from homology"/>
<reference evidence="5 6" key="1">
    <citation type="submission" date="2022-01" db="EMBL/GenBank/DDBJ databases">
        <authorList>
            <person name="Xiong W."/>
            <person name="Schranz E."/>
        </authorList>
    </citation>
    <scope>NUCLEOTIDE SEQUENCE [LARGE SCALE GENOMIC DNA]</scope>
</reference>
<dbReference type="SUPFAM" id="SSF54001">
    <property type="entry name" value="Cysteine proteinases"/>
    <property type="match status" value="1"/>
</dbReference>
<protein>
    <recommendedName>
        <fullName evidence="4">Ubiquitin-like protease family profile domain-containing protein</fullName>
    </recommendedName>
</protein>
<name>A0AAU9M0D9_9ASTR</name>
<evidence type="ECO:0000256" key="3">
    <source>
        <dbReference type="ARBA" id="ARBA00022801"/>
    </source>
</evidence>
<dbReference type="InterPro" id="IPR038765">
    <property type="entry name" value="Papain-like_cys_pep_sf"/>
</dbReference>
<dbReference type="GO" id="GO:0006508">
    <property type="term" value="P:proteolysis"/>
    <property type="evidence" value="ECO:0007669"/>
    <property type="project" value="UniProtKB-KW"/>
</dbReference>
<gene>
    <name evidence="5" type="ORF">LVIROSA_LOCUS5744</name>
</gene>
<feature type="domain" description="Ubiquitin-like protease family profile" evidence="4">
    <location>
        <begin position="60"/>
        <end position="92"/>
    </location>
</feature>
<evidence type="ECO:0000313" key="5">
    <source>
        <dbReference type="EMBL" id="CAH1418128.1"/>
    </source>
</evidence>
<dbReference type="Proteomes" id="UP001157418">
    <property type="component" value="Unassembled WGS sequence"/>
</dbReference>
<keyword evidence="2" id="KW-0645">Protease</keyword>
<keyword evidence="6" id="KW-1185">Reference proteome</keyword>